<name>A0A8S4QNM0_9NEOP</name>
<feature type="non-terminal residue" evidence="1">
    <location>
        <position position="54"/>
    </location>
</feature>
<dbReference type="AlphaFoldDB" id="A0A8S4QNM0"/>
<dbReference type="Proteomes" id="UP000838756">
    <property type="component" value="Unassembled WGS sequence"/>
</dbReference>
<keyword evidence="2" id="KW-1185">Reference proteome</keyword>
<reference evidence="1" key="1">
    <citation type="submission" date="2022-03" db="EMBL/GenBank/DDBJ databases">
        <authorList>
            <person name="Lindestad O."/>
        </authorList>
    </citation>
    <scope>NUCLEOTIDE SEQUENCE</scope>
</reference>
<evidence type="ECO:0000313" key="1">
    <source>
        <dbReference type="EMBL" id="CAH2215624.1"/>
    </source>
</evidence>
<sequence length="54" mass="6229">MVQVENVDHRPPRWVEIFAVEQFDEKMAKNFTVRAIDADTGINGAIHYRLEAAE</sequence>
<dbReference type="OrthoDB" id="7239304at2759"/>
<protein>
    <submittedName>
        <fullName evidence="1">Jg26196 protein</fullName>
    </submittedName>
</protein>
<gene>
    <name evidence="1" type="primary">jg26196</name>
    <name evidence="1" type="ORF">PAEG_LOCUS3753</name>
</gene>
<proteinExistence type="predicted"/>
<evidence type="ECO:0000313" key="2">
    <source>
        <dbReference type="Proteomes" id="UP000838756"/>
    </source>
</evidence>
<organism evidence="1 2">
    <name type="scientific">Pararge aegeria aegeria</name>
    <dbReference type="NCBI Taxonomy" id="348720"/>
    <lineage>
        <taxon>Eukaryota</taxon>
        <taxon>Metazoa</taxon>
        <taxon>Ecdysozoa</taxon>
        <taxon>Arthropoda</taxon>
        <taxon>Hexapoda</taxon>
        <taxon>Insecta</taxon>
        <taxon>Pterygota</taxon>
        <taxon>Neoptera</taxon>
        <taxon>Endopterygota</taxon>
        <taxon>Lepidoptera</taxon>
        <taxon>Glossata</taxon>
        <taxon>Ditrysia</taxon>
        <taxon>Papilionoidea</taxon>
        <taxon>Nymphalidae</taxon>
        <taxon>Satyrinae</taxon>
        <taxon>Satyrini</taxon>
        <taxon>Parargina</taxon>
        <taxon>Pararge</taxon>
    </lineage>
</organism>
<comment type="caution">
    <text evidence="1">The sequence shown here is derived from an EMBL/GenBank/DDBJ whole genome shotgun (WGS) entry which is preliminary data.</text>
</comment>
<dbReference type="EMBL" id="CAKXAJ010012277">
    <property type="protein sequence ID" value="CAH2215624.1"/>
    <property type="molecule type" value="Genomic_DNA"/>
</dbReference>
<accession>A0A8S4QNM0</accession>